<name>A0A517ZSU6_9PLAN</name>
<dbReference type="Pfam" id="PF22725">
    <property type="entry name" value="GFO_IDH_MocA_C3"/>
    <property type="match status" value="1"/>
</dbReference>
<keyword evidence="5" id="KW-1185">Reference proteome</keyword>
<evidence type="ECO:0000313" key="5">
    <source>
        <dbReference type="Proteomes" id="UP000319383"/>
    </source>
</evidence>
<evidence type="ECO:0000256" key="1">
    <source>
        <dbReference type="ARBA" id="ARBA00023002"/>
    </source>
</evidence>
<dbReference type="KEGG" id="sdyn:Mal52_40520"/>
<dbReference type="InterPro" id="IPR036291">
    <property type="entry name" value="NAD(P)-bd_dom_sf"/>
</dbReference>
<reference evidence="4 5" key="1">
    <citation type="submission" date="2019-02" db="EMBL/GenBank/DDBJ databases">
        <title>Deep-cultivation of Planctomycetes and their phenomic and genomic characterization uncovers novel biology.</title>
        <authorList>
            <person name="Wiegand S."/>
            <person name="Jogler M."/>
            <person name="Boedeker C."/>
            <person name="Pinto D."/>
            <person name="Vollmers J."/>
            <person name="Rivas-Marin E."/>
            <person name="Kohn T."/>
            <person name="Peeters S.H."/>
            <person name="Heuer A."/>
            <person name="Rast P."/>
            <person name="Oberbeckmann S."/>
            <person name="Bunk B."/>
            <person name="Jeske O."/>
            <person name="Meyerdierks A."/>
            <person name="Storesund J.E."/>
            <person name="Kallscheuer N."/>
            <person name="Luecker S."/>
            <person name="Lage O.M."/>
            <person name="Pohl T."/>
            <person name="Merkel B.J."/>
            <person name="Hornburger P."/>
            <person name="Mueller R.-W."/>
            <person name="Bruemmer F."/>
            <person name="Labrenz M."/>
            <person name="Spormann A.M."/>
            <person name="Op den Camp H."/>
            <person name="Overmann J."/>
            <person name="Amann R."/>
            <person name="Jetten M.S.M."/>
            <person name="Mascher T."/>
            <person name="Medema M.H."/>
            <person name="Devos D.P."/>
            <person name="Kaster A.-K."/>
            <person name="Ovreas L."/>
            <person name="Rohde M."/>
            <person name="Galperin M.Y."/>
            <person name="Jogler C."/>
        </authorList>
    </citation>
    <scope>NUCLEOTIDE SEQUENCE [LARGE SCALE GENOMIC DNA]</scope>
    <source>
        <strain evidence="4 5">Mal52</strain>
    </source>
</reference>
<dbReference type="EMBL" id="CP036276">
    <property type="protein sequence ID" value="QDU45558.1"/>
    <property type="molecule type" value="Genomic_DNA"/>
</dbReference>
<keyword evidence="1 4" id="KW-0560">Oxidoreductase</keyword>
<gene>
    <name evidence="4" type="primary">ycjS_4</name>
    <name evidence="4" type="ORF">Mal52_40520</name>
</gene>
<dbReference type="SUPFAM" id="SSF55347">
    <property type="entry name" value="Glyceraldehyde-3-phosphate dehydrogenase-like, C-terminal domain"/>
    <property type="match status" value="1"/>
</dbReference>
<dbReference type="GO" id="GO:0000166">
    <property type="term" value="F:nucleotide binding"/>
    <property type="evidence" value="ECO:0007669"/>
    <property type="project" value="InterPro"/>
</dbReference>
<dbReference type="Gene3D" id="3.40.50.720">
    <property type="entry name" value="NAD(P)-binding Rossmann-like Domain"/>
    <property type="match status" value="1"/>
</dbReference>
<accession>A0A517ZSU6</accession>
<feature type="domain" description="Gfo/Idh/MocA-like oxidoreductase N-terminal" evidence="2">
    <location>
        <begin position="64"/>
        <end position="161"/>
    </location>
</feature>
<organism evidence="4 5">
    <name type="scientific">Symmachiella dynata</name>
    <dbReference type="NCBI Taxonomy" id="2527995"/>
    <lineage>
        <taxon>Bacteria</taxon>
        <taxon>Pseudomonadati</taxon>
        <taxon>Planctomycetota</taxon>
        <taxon>Planctomycetia</taxon>
        <taxon>Planctomycetales</taxon>
        <taxon>Planctomycetaceae</taxon>
        <taxon>Symmachiella</taxon>
    </lineage>
</organism>
<dbReference type="InterPro" id="IPR000683">
    <property type="entry name" value="Gfo/Idh/MocA-like_OxRdtase_N"/>
</dbReference>
<dbReference type="InterPro" id="IPR055170">
    <property type="entry name" value="GFO_IDH_MocA-like_dom"/>
</dbReference>
<dbReference type="SUPFAM" id="SSF51735">
    <property type="entry name" value="NAD(P)-binding Rossmann-fold domains"/>
    <property type="match status" value="1"/>
</dbReference>
<dbReference type="RefSeq" id="WP_145378033.1">
    <property type="nucleotide sequence ID" value="NZ_CP036276.1"/>
</dbReference>
<dbReference type="InterPro" id="IPR050463">
    <property type="entry name" value="Gfo/Idh/MocA_oxidrdct_glycsds"/>
</dbReference>
<evidence type="ECO:0000259" key="3">
    <source>
        <dbReference type="Pfam" id="PF22725"/>
    </source>
</evidence>
<protein>
    <submittedName>
        <fullName evidence="4">Putative oxidoreductase YcjS</fullName>
        <ecNumber evidence="4">1.-.-.-</ecNumber>
    </submittedName>
</protein>
<evidence type="ECO:0000313" key="4">
    <source>
        <dbReference type="EMBL" id="QDU45558.1"/>
    </source>
</evidence>
<dbReference type="Gene3D" id="3.30.360.10">
    <property type="entry name" value="Dihydrodipicolinate Reductase, domain 2"/>
    <property type="match status" value="1"/>
</dbReference>
<sequence>MTASKRTIDVAIIGGGMFFDDIIGQTFKDFMRGGIAGALNSIGMSHMAADVADVEIRVCAVGTRSEKSGTAGRIVQWFSEDFPDGKIDACYGDAVWKDILATHKPDVLFVATPDHVHAEPILDALDAGCDVITEKPLCLTTSEADQIIAKAHAAGRIVAVDMHKRYDPFVREMMSKAPEQYGPINRVRTVLEEPLEVSTDIFAWAEQSNPFAYVGCHWLDVVHHYLGVKPVTVFATGQKNLLLNWDEHHKEIARRRGVDPSTFKRQHAIKTWDSVDVAVTYDNGMRGDYNNNWINPAEFEGAVNQEIELYGIYGRGYVDQQDRGYREAIIGDGSRTRNPSFGGRIHHIGGELEIFGYGKASIAAGMLAVIRRRILGESLEAIGDSYPTAASQRDVVRVIEAASVVAEKNYAHFEAGRGTPVTALLSDSEIQIIEPKS</sequence>
<dbReference type="GO" id="GO:0016491">
    <property type="term" value="F:oxidoreductase activity"/>
    <property type="evidence" value="ECO:0007669"/>
    <property type="project" value="UniProtKB-KW"/>
</dbReference>
<dbReference type="EC" id="1.-.-.-" evidence="4"/>
<evidence type="ECO:0000259" key="2">
    <source>
        <dbReference type="Pfam" id="PF01408"/>
    </source>
</evidence>
<dbReference type="PANTHER" id="PTHR43818:SF11">
    <property type="entry name" value="BCDNA.GH03377"/>
    <property type="match status" value="1"/>
</dbReference>
<dbReference type="PANTHER" id="PTHR43818">
    <property type="entry name" value="BCDNA.GH03377"/>
    <property type="match status" value="1"/>
</dbReference>
<dbReference type="AlphaFoldDB" id="A0A517ZSU6"/>
<dbReference type="Pfam" id="PF01408">
    <property type="entry name" value="GFO_IDH_MocA"/>
    <property type="match status" value="1"/>
</dbReference>
<proteinExistence type="predicted"/>
<feature type="domain" description="GFO/IDH/MocA-like oxidoreductase" evidence="3">
    <location>
        <begin position="181"/>
        <end position="311"/>
    </location>
</feature>
<dbReference type="Proteomes" id="UP000319383">
    <property type="component" value="Chromosome"/>
</dbReference>